<dbReference type="InterPro" id="IPR003439">
    <property type="entry name" value="ABC_transporter-like_ATP-bd"/>
</dbReference>
<dbReference type="AlphaFoldDB" id="A0A367X677"/>
<comment type="caution">
    <text evidence="5">The sequence shown here is derived from an EMBL/GenBank/DDBJ whole genome shotgun (WGS) entry which is preliminary data.</text>
</comment>
<organism evidence="5 6">
    <name type="scientific">Thalassospira profundimaris</name>
    <dbReference type="NCBI Taxonomy" id="502049"/>
    <lineage>
        <taxon>Bacteria</taxon>
        <taxon>Pseudomonadati</taxon>
        <taxon>Pseudomonadota</taxon>
        <taxon>Alphaproteobacteria</taxon>
        <taxon>Rhodospirillales</taxon>
        <taxon>Thalassospiraceae</taxon>
        <taxon>Thalassospira</taxon>
    </lineage>
</organism>
<dbReference type="SMART" id="SM00382">
    <property type="entry name" value="AAA"/>
    <property type="match status" value="1"/>
</dbReference>
<dbReference type="Gene3D" id="3.40.50.300">
    <property type="entry name" value="P-loop containing nucleotide triphosphate hydrolases"/>
    <property type="match status" value="1"/>
</dbReference>
<dbReference type="EMBL" id="JPWH01000011">
    <property type="protein sequence ID" value="RCK48261.1"/>
    <property type="molecule type" value="Genomic_DNA"/>
</dbReference>
<dbReference type="PANTHER" id="PTHR42781:SF4">
    <property type="entry name" value="SPERMIDINE_PUTRESCINE IMPORT ATP-BINDING PROTEIN POTA"/>
    <property type="match status" value="1"/>
</dbReference>
<dbReference type="GO" id="GO:0005524">
    <property type="term" value="F:ATP binding"/>
    <property type="evidence" value="ECO:0007669"/>
    <property type="project" value="UniProtKB-KW"/>
</dbReference>
<feature type="domain" description="ABC transporter" evidence="4">
    <location>
        <begin position="8"/>
        <end position="226"/>
    </location>
</feature>
<evidence type="ECO:0000256" key="1">
    <source>
        <dbReference type="ARBA" id="ARBA00022448"/>
    </source>
</evidence>
<evidence type="ECO:0000256" key="2">
    <source>
        <dbReference type="ARBA" id="ARBA00022741"/>
    </source>
</evidence>
<dbReference type="Proteomes" id="UP000252517">
    <property type="component" value="Unassembled WGS sequence"/>
</dbReference>
<keyword evidence="3 5" id="KW-0067">ATP-binding</keyword>
<dbReference type="InterPro" id="IPR027417">
    <property type="entry name" value="P-loop_NTPase"/>
</dbReference>
<evidence type="ECO:0000313" key="5">
    <source>
        <dbReference type="EMBL" id="RCK48261.1"/>
    </source>
</evidence>
<protein>
    <submittedName>
        <fullName evidence="5">ABC transporter ATP-binding protein</fullName>
    </submittedName>
</protein>
<dbReference type="Pfam" id="PF00005">
    <property type="entry name" value="ABC_tran"/>
    <property type="match status" value="1"/>
</dbReference>
<evidence type="ECO:0000259" key="4">
    <source>
        <dbReference type="PROSITE" id="PS50893"/>
    </source>
</evidence>
<evidence type="ECO:0000313" key="6">
    <source>
        <dbReference type="Proteomes" id="UP000252517"/>
    </source>
</evidence>
<evidence type="ECO:0000256" key="3">
    <source>
        <dbReference type="ARBA" id="ARBA00022840"/>
    </source>
</evidence>
<keyword evidence="2" id="KW-0547">Nucleotide-binding</keyword>
<dbReference type="InterPro" id="IPR050093">
    <property type="entry name" value="ABC_SmlMolc_Importer"/>
</dbReference>
<dbReference type="InterPro" id="IPR003593">
    <property type="entry name" value="AAA+_ATPase"/>
</dbReference>
<keyword evidence="1" id="KW-0813">Transport</keyword>
<dbReference type="GO" id="GO:0016887">
    <property type="term" value="F:ATP hydrolysis activity"/>
    <property type="evidence" value="ECO:0007669"/>
    <property type="project" value="InterPro"/>
</dbReference>
<gene>
    <name evidence="5" type="ORF">TH25_14440</name>
</gene>
<dbReference type="SUPFAM" id="SSF52540">
    <property type="entry name" value="P-loop containing nucleoside triphosphate hydrolases"/>
    <property type="match status" value="1"/>
</dbReference>
<proteinExistence type="predicted"/>
<dbReference type="PROSITE" id="PS50893">
    <property type="entry name" value="ABC_TRANSPORTER_2"/>
    <property type="match status" value="1"/>
</dbReference>
<name>A0A367X677_9PROT</name>
<dbReference type="PANTHER" id="PTHR42781">
    <property type="entry name" value="SPERMIDINE/PUTRESCINE IMPORT ATP-BINDING PROTEIN POTA"/>
    <property type="match status" value="1"/>
</dbReference>
<dbReference type="OrthoDB" id="9802264at2"/>
<reference evidence="5 6" key="1">
    <citation type="submission" date="2014-07" db="EMBL/GenBank/DDBJ databases">
        <title>Draft genome sequence of Thalassospira profundimaris S25-3-2.</title>
        <authorList>
            <person name="Lai Q."/>
            <person name="Shao Z."/>
        </authorList>
    </citation>
    <scope>NUCLEOTIDE SEQUENCE [LARGE SCALE GENOMIC DNA]</scope>
    <source>
        <strain evidence="5 6">S25-3-2</strain>
    </source>
</reference>
<dbReference type="RefSeq" id="WP_114088973.1">
    <property type="nucleotide sequence ID" value="NZ_JPWH01000011.1"/>
</dbReference>
<sequence>MSSPETAISPSGLVLAGVKITLKGQVLCDLDLTVAPGEIVTLMGPSGAGKSSLLGYICGTLAPGFTCRGRVWLKGREIGTLPPQDRHVGILFQDDLLFPYLSVGGNLAFALPVDIRGRGQRRDKIDQALEIAGLAGFADRDPATLSGGQRARVAVMRVLLSAPSALLLDEPFSRLDAKLRSQFREFVFEQARQQNLPTLMVTHDPEDANATGGPVITLTDHRAQQA</sequence>
<accession>A0A367X677</accession>